<name>X1PXE5_9ZZZZ</name>
<sequence>MRDPKLLTILAKKLRKLLRKLGYRKVYTRWHYFGEKSHRYHPHLNVLLDGGWLSPEELARLKDLIRRKLLKRSIAKAIGKDLVIYYDYTQESKRKMHWVKYVTKASFTDRAWDEVLAGALYGFHNGCFAGTWDDPPKWKLTGTDKKFNALLKVKEGIHPVSGKPIVWNKRPIPWVLAQTLNLVHLGAWYYFYTAPRAPPLSP</sequence>
<organism evidence="1">
    <name type="scientific">marine sediment metagenome</name>
    <dbReference type="NCBI Taxonomy" id="412755"/>
    <lineage>
        <taxon>unclassified sequences</taxon>
        <taxon>metagenomes</taxon>
        <taxon>ecological metagenomes</taxon>
    </lineage>
</organism>
<gene>
    <name evidence="1" type="ORF">S12H4_01016</name>
</gene>
<dbReference type="EMBL" id="BARW01000176">
    <property type="protein sequence ID" value="GAI60583.1"/>
    <property type="molecule type" value="Genomic_DNA"/>
</dbReference>
<dbReference type="AlphaFoldDB" id="X1PXE5"/>
<proteinExistence type="predicted"/>
<protein>
    <submittedName>
        <fullName evidence="1">Uncharacterized protein</fullName>
    </submittedName>
</protein>
<evidence type="ECO:0000313" key="1">
    <source>
        <dbReference type="EMBL" id="GAI60583.1"/>
    </source>
</evidence>
<accession>X1PXE5</accession>
<comment type="caution">
    <text evidence="1">The sequence shown here is derived from an EMBL/GenBank/DDBJ whole genome shotgun (WGS) entry which is preliminary data.</text>
</comment>
<reference evidence="1" key="1">
    <citation type="journal article" date="2014" name="Front. Microbiol.">
        <title>High frequency of phylogenetically diverse reductive dehalogenase-homologous genes in deep subseafloor sedimentary metagenomes.</title>
        <authorList>
            <person name="Kawai M."/>
            <person name="Futagami T."/>
            <person name="Toyoda A."/>
            <person name="Takaki Y."/>
            <person name="Nishi S."/>
            <person name="Hori S."/>
            <person name="Arai W."/>
            <person name="Tsubouchi T."/>
            <person name="Morono Y."/>
            <person name="Uchiyama I."/>
            <person name="Ito T."/>
            <person name="Fujiyama A."/>
            <person name="Inagaki F."/>
            <person name="Takami H."/>
        </authorList>
    </citation>
    <scope>NUCLEOTIDE SEQUENCE</scope>
    <source>
        <strain evidence="1">Expedition CK06-06</strain>
    </source>
</reference>
<feature type="non-terminal residue" evidence="1">
    <location>
        <position position="202"/>
    </location>
</feature>